<feature type="domain" description="FLYWCH-type" evidence="4">
    <location>
        <begin position="3"/>
        <end position="61"/>
    </location>
</feature>
<feature type="domain" description="MULE transposase" evidence="5">
    <location>
        <begin position="181"/>
        <end position="276"/>
    </location>
</feature>
<accession>A0AAN9TNW6</accession>
<organism evidence="6 7">
    <name type="scientific">Parthenolecanium corni</name>
    <dbReference type="NCBI Taxonomy" id="536013"/>
    <lineage>
        <taxon>Eukaryota</taxon>
        <taxon>Metazoa</taxon>
        <taxon>Ecdysozoa</taxon>
        <taxon>Arthropoda</taxon>
        <taxon>Hexapoda</taxon>
        <taxon>Insecta</taxon>
        <taxon>Pterygota</taxon>
        <taxon>Neoptera</taxon>
        <taxon>Paraneoptera</taxon>
        <taxon>Hemiptera</taxon>
        <taxon>Sternorrhyncha</taxon>
        <taxon>Coccoidea</taxon>
        <taxon>Coccidae</taxon>
        <taxon>Parthenolecanium</taxon>
    </lineage>
</organism>
<evidence type="ECO:0000313" key="7">
    <source>
        <dbReference type="Proteomes" id="UP001367676"/>
    </source>
</evidence>
<dbReference type="InterPro" id="IPR007588">
    <property type="entry name" value="Znf_FLYWCH"/>
</dbReference>
<dbReference type="AlphaFoldDB" id="A0AAN9TNW6"/>
<keyword evidence="7" id="KW-1185">Reference proteome</keyword>
<evidence type="ECO:0000256" key="1">
    <source>
        <dbReference type="ARBA" id="ARBA00022723"/>
    </source>
</evidence>
<dbReference type="Pfam" id="PF04500">
    <property type="entry name" value="FLYWCH"/>
    <property type="match status" value="1"/>
</dbReference>
<dbReference type="GO" id="GO:0008270">
    <property type="term" value="F:zinc ion binding"/>
    <property type="evidence" value="ECO:0007669"/>
    <property type="project" value="UniProtKB-KW"/>
</dbReference>
<proteinExistence type="predicted"/>
<dbReference type="PANTHER" id="PTHR47160">
    <property type="entry name" value="PUTATIVE-RELATED"/>
    <property type="match status" value="1"/>
</dbReference>
<dbReference type="InterPro" id="IPR018289">
    <property type="entry name" value="MULE_transposase_dom"/>
</dbReference>
<dbReference type="Gene3D" id="2.20.25.240">
    <property type="match status" value="1"/>
</dbReference>
<evidence type="ECO:0000313" key="6">
    <source>
        <dbReference type="EMBL" id="KAK7576516.1"/>
    </source>
</evidence>
<evidence type="ECO:0000256" key="3">
    <source>
        <dbReference type="ARBA" id="ARBA00022833"/>
    </source>
</evidence>
<dbReference type="Pfam" id="PF10551">
    <property type="entry name" value="MULE"/>
    <property type="match status" value="1"/>
</dbReference>
<comment type="caution">
    <text evidence="6">The sequence shown here is derived from an EMBL/GenBank/DDBJ whole genome shotgun (WGS) entry which is preliminary data.</text>
</comment>
<keyword evidence="1" id="KW-0479">Metal-binding</keyword>
<name>A0AAN9TNW6_9HEMI</name>
<sequence length="458" mass="52955">MEFLKSEKGKPLIFFEQFTYRYHKTLKDGVQRWPCSVKTCKCHLKLSSSNILIEKQGNHNHEKCDENVMTRRIVSNSLKRKAVEDICTRPAKLIASKLREADVSTLTTTDVALIRHNMHRARLAKHPKLPNNAEETHLAISSMTIETNTGEKFLLVNDDVNKIIGFSSASNLNVLCQVQQIYVDGTFKSCPNHYTQLFIVHGLKNDIYVPLVFFLLPDKSTQTYQTAFEHIISKCASLGTQYSPSEVFIDFEVAIHKAVEVVWPDARIRGCRFHLGQSWWRKIQQVGLTRLYKAKPSTPESSFLKYFFGLPFLHPDKILDCFTEDLMPLFPAEDEKIEQFTDYIFNTYISPDATFSPSLWADYSATCNRTTNNCESFHSKLNSSFYNSHPNIYHLIDVLLDIQTDTYIKCRSKAHCRGRKKICDKEAFIREQMTKLEQGQLTRFQFVKILCFKFLPKP</sequence>
<reference evidence="6 7" key="1">
    <citation type="submission" date="2024-03" db="EMBL/GenBank/DDBJ databases">
        <title>Adaptation during the transition from Ophiocordyceps entomopathogen to insect associate is accompanied by gene loss and intensified selection.</title>
        <authorList>
            <person name="Ward C.M."/>
            <person name="Onetto C.A."/>
            <person name="Borneman A.R."/>
        </authorList>
    </citation>
    <scope>NUCLEOTIDE SEQUENCE [LARGE SCALE GENOMIC DNA]</scope>
    <source>
        <strain evidence="6">AWRI1</strain>
        <tissue evidence="6">Single Adult Female</tissue>
    </source>
</reference>
<keyword evidence="2" id="KW-0863">Zinc-finger</keyword>
<keyword evidence="3" id="KW-0862">Zinc</keyword>
<evidence type="ECO:0000259" key="4">
    <source>
        <dbReference type="Pfam" id="PF04500"/>
    </source>
</evidence>
<evidence type="ECO:0000256" key="2">
    <source>
        <dbReference type="ARBA" id="ARBA00022771"/>
    </source>
</evidence>
<dbReference type="EMBL" id="JBBCAQ010000036">
    <property type="protein sequence ID" value="KAK7576516.1"/>
    <property type="molecule type" value="Genomic_DNA"/>
</dbReference>
<evidence type="ECO:0000259" key="5">
    <source>
        <dbReference type="Pfam" id="PF10551"/>
    </source>
</evidence>
<dbReference type="PANTHER" id="PTHR47160:SF10">
    <property type="entry name" value="MULE TRANSPOSASE DOMAIN-CONTAINING PROTEIN"/>
    <property type="match status" value="1"/>
</dbReference>
<evidence type="ECO:0008006" key="8">
    <source>
        <dbReference type="Google" id="ProtNLM"/>
    </source>
</evidence>
<dbReference type="Proteomes" id="UP001367676">
    <property type="component" value="Unassembled WGS sequence"/>
</dbReference>
<protein>
    <recommendedName>
        <fullName evidence="8">MULE transposase domain-containing protein</fullName>
    </recommendedName>
</protein>
<gene>
    <name evidence="6" type="ORF">V9T40_012802</name>
</gene>